<keyword evidence="1" id="KW-0175">Coiled coil</keyword>
<dbReference type="SMART" id="SM00582">
    <property type="entry name" value="RPR"/>
    <property type="match status" value="1"/>
</dbReference>
<evidence type="ECO:0000259" key="3">
    <source>
        <dbReference type="PROSITE" id="PS51391"/>
    </source>
</evidence>
<dbReference type="PANTHER" id="PTHR12460:SF0">
    <property type="entry name" value="CID DOMAIN-CONTAINING PROTEIN-RELATED"/>
    <property type="match status" value="1"/>
</dbReference>
<dbReference type="SUPFAM" id="SSF48464">
    <property type="entry name" value="ENTH/VHS domain"/>
    <property type="match status" value="1"/>
</dbReference>
<dbReference type="EMBL" id="JANBVN010000045">
    <property type="protein sequence ID" value="KAJ9157124.1"/>
    <property type="molecule type" value="Genomic_DNA"/>
</dbReference>
<feature type="domain" description="CID" evidence="3">
    <location>
        <begin position="1"/>
        <end position="133"/>
    </location>
</feature>
<organism evidence="4 5">
    <name type="scientific">Coniochaeta hoffmannii</name>
    <dbReference type="NCBI Taxonomy" id="91930"/>
    <lineage>
        <taxon>Eukaryota</taxon>
        <taxon>Fungi</taxon>
        <taxon>Dikarya</taxon>
        <taxon>Ascomycota</taxon>
        <taxon>Pezizomycotina</taxon>
        <taxon>Sordariomycetes</taxon>
        <taxon>Sordariomycetidae</taxon>
        <taxon>Coniochaetales</taxon>
        <taxon>Coniochaetaceae</taxon>
        <taxon>Coniochaeta</taxon>
    </lineage>
</organism>
<sequence>MAYTDDAVLAKLSALNESHDSIATAAQWIMFHRRHADRTVQLWLQRLKDSPSHKRLVLIYLANEVAQQTKARHKEDFVVAFSPVLAEATATAYKGATSDVQSKLRRVVQVWRERHIFESPIQEAIEARLQELDSQRGTSKASGAFGGSIFGSSLAPSSLPAELRDLLKPQQDVSKQVLPVKSSLSTANAEYEKLINSKDALPAPPVYAAKLSGLLKHLASAENAVNESVKARKELVDALLKILETNRNALETELSQQKLLAERRAEVDVKRQEVELEIIRGMGVPEGNDHHRSPQDGGHSASPEQEPERPEMEALTPPSGGDADDLDFYNNDVVTPQNGHGLQAPVQEQHQKPTFPSAAPGIEMLSNIASQYQSVPVALNGSHKRRRVDSGDDFPDLGGDDGIDADVAEMIRKESRGP</sequence>
<evidence type="ECO:0000313" key="5">
    <source>
        <dbReference type="Proteomes" id="UP001174691"/>
    </source>
</evidence>
<dbReference type="PANTHER" id="PTHR12460">
    <property type="entry name" value="CYCLIN-DEPENDENT KINASE INHIBITOR-RELATED PROTEIN"/>
    <property type="match status" value="1"/>
</dbReference>
<dbReference type="GO" id="GO:0099122">
    <property type="term" value="F:RNA polymerase II C-terminal domain binding"/>
    <property type="evidence" value="ECO:0007669"/>
    <property type="project" value="InterPro"/>
</dbReference>
<dbReference type="PROSITE" id="PS51391">
    <property type="entry name" value="CID"/>
    <property type="match status" value="1"/>
</dbReference>
<feature type="region of interest" description="Disordered" evidence="2">
    <location>
        <begin position="280"/>
        <end position="359"/>
    </location>
</feature>
<feature type="compositionally biased region" description="Polar residues" evidence="2">
    <location>
        <begin position="332"/>
        <end position="354"/>
    </location>
</feature>
<dbReference type="GO" id="GO:0031124">
    <property type="term" value="P:mRNA 3'-end processing"/>
    <property type="evidence" value="ECO:0007669"/>
    <property type="project" value="InterPro"/>
</dbReference>
<dbReference type="InterPro" id="IPR006569">
    <property type="entry name" value="CID_dom"/>
</dbReference>
<feature type="region of interest" description="Disordered" evidence="2">
    <location>
        <begin position="379"/>
        <end position="418"/>
    </location>
</feature>
<evidence type="ECO:0000256" key="1">
    <source>
        <dbReference type="SAM" id="Coils"/>
    </source>
</evidence>
<feature type="coiled-coil region" evidence="1">
    <location>
        <begin position="233"/>
        <end position="260"/>
    </location>
</feature>
<keyword evidence="5" id="KW-1185">Reference proteome</keyword>
<accession>A0AA38S6K5</accession>
<proteinExistence type="predicted"/>
<dbReference type="AlphaFoldDB" id="A0AA38S6K5"/>
<feature type="compositionally biased region" description="Basic and acidic residues" evidence="2">
    <location>
        <begin position="409"/>
        <end position="418"/>
    </location>
</feature>
<dbReference type="Proteomes" id="UP001174691">
    <property type="component" value="Unassembled WGS sequence"/>
</dbReference>
<protein>
    <submittedName>
        <fullName evidence="4">DUF618-domain-containing protein</fullName>
    </submittedName>
</protein>
<reference evidence="4" key="1">
    <citation type="submission" date="2022-07" db="EMBL/GenBank/DDBJ databases">
        <title>Fungi with potential for degradation of polypropylene.</title>
        <authorList>
            <person name="Gostincar C."/>
        </authorList>
    </citation>
    <scope>NUCLEOTIDE SEQUENCE</scope>
    <source>
        <strain evidence="4">EXF-13287</strain>
    </source>
</reference>
<dbReference type="InterPro" id="IPR008942">
    <property type="entry name" value="ENTH_VHS"/>
</dbReference>
<evidence type="ECO:0000313" key="4">
    <source>
        <dbReference type="EMBL" id="KAJ9157124.1"/>
    </source>
</evidence>
<feature type="compositionally biased region" description="Acidic residues" evidence="2">
    <location>
        <begin position="391"/>
        <end position="407"/>
    </location>
</feature>
<dbReference type="InterPro" id="IPR047883">
    <property type="entry name" value="Rtt103-like_CID"/>
</dbReference>
<dbReference type="Pfam" id="PF04818">
    <property type="entry name" value="CID"/>
    <property type="match status" value="1"/>
</dbReference>
<comment type="caution">
    <text evidence="4">The sequence shown here is derived from an EMBL/GenBank/DDBJ whole genome shotgun (WGS) entry which is preliminary data.</text>
</comment>
<evidence type="ECO:0000256" key="2">
    <source>
        <dbReference type="SAM" id="MobiDB-lite"/>
    </source>
</evidence>
<gene>
    <name evidence="4" type="ORF">NKR19_g3880</name>
</gene>
<dbReference type="FunFam" id="1.25.40.90:FF:000030">
    <property type="entry name" value="DUF618 domain protein"/>
    <property type="match status" value="1"/>
</dbReference>
<name>A0AA38S6K5_9PEZI</name>
<dbReference type="CDD" id="cd17003">
    <property type="entry name" value="CID_Rtt103"/>
    <property type="match status" value="1"/>
</dbReference>
<dbReference type="Gene3D" id="1.25.40.90">
    <property type="match status" value="1"/>
</dbReference>